<dbReference type="SMART" id="SM00240">
    <property type="entry name" value="FHA"/>
    <property type="match status" value="1"/>
</dbReference>
<dbReference type="Gene3D" id="2.60.200.20">
    <property type="match status" value="1"/>
</dbReference>
<feature type="repeat" description="WD" evidence="3">
    <location>
        <begin position="547"/>
        <end position="589"/>
    </location>
</feature>
<keyword evidence="2" id="KW-0677">Repeat</keyword>
<comment type="caution">
    <text evidence="6">The sequence shown here is derived from an EMBL/GenBank/DDBJ whole genome shotgun (WGS) entry which is preliminary data.</text>
</comment>
<feature type="repeat" description="WD" evidence="3">
    <location>
        <begin position="633"/>
        <end position="666"/>
    </location>
</feature>
<dbReference type="InterPro" id="IPR000253">
    <property type="entry name" value="FHA_dom"/>
</dbReference>
<feature type="domain" description="FHA" evidence="5">
    <location>
        <begin position="878"/>
        <end position="928"/>
    </location>
</feature>
<dbReference type="SUPFAM" id="SSF49879">
    <property type="entry name" value="SMAD/FHA domain"/>
    <property type="match status" value="1"/>
</dbReference>
<dbReference type="EMBL" id="BKCJ010001860">
    <property type="protein sequence ID" value="GEU44539.1"/>
    <property type="molecule type" value="Genomic_DNA"/>
</dbReference>
<evidence type="ECO:0000256" key="1">
    <source>
        <dbReference type="ARBA" id="ARBA00022574"/>
    </source>
</evidence>
<keyword evidence="1 3" id="KW-0853">WD repeat</keyword>
<gene>
    <name evidence="6" type="ORF">Tci_016517</name>
</gene>
<dbReference type="Pfam" id="PF00498">
    <property type="entry name" value="FHA"/>
    <property type="match status" value="1"/>
</dbReference>
<name>A0A6L2K6A9_TANCI</name>
<evidence type="ECO:0000256" key="3">
    <source>
        <dbReference type="PROSITE-ProRule" id="PRU00221"/>
    </source>
</evidence>
<evidence type="ECO:0000256" key="4">
    <source>
        <dbReference type="SAM" id="MobiDB-lite"/>
    </source>
</evidence>
<accession>A0A6L2K6A9</accession>
<dbReference type="PROSITE" id="PS00678">
    <property type="entry name" value="WD_REPEATS_1"/>
    <property type="match status" value="1"/>
</dbReference>
<dbReference type="InterPro" id="IPR020472">
    <property type="entry name" value="WD40_PAC1"/>
</dbReference>
<dbReference type="PRINTS" id="PR00320">
    <property type="entry name" value="GPROTEINBRPT"/>
</dbReference>
<dbReference type="PANTHER" id="PTHR44218:SF6">
    <property type="entry name" value="PROTEIN SUPPRESSOR OF PHYA-105 1"/>
    <property type="match status" value="1"/>
</dbReference>
<dbReference type="PROSITE" id="PS50294">
    <property type="entry name" value="WD_REPEATS_REGION"/>
    <property type="match status" value="1"/>
</dbReference>
<evidence type="ECO:0000259" key="5">
    <source>
        <dbReference type="PROSITE" id="PS50006"/>
    </source>
</evidence>
<feature type="region of interest" description="Disordered" evidence="4">
    <location>
        <begin position="965"/>
        <end position="991"/>
    </location>
</feature>
<organism evidence="6">
    <name type="scientific">Tanacetum cinerariifolium</name>
    <name type="common">Dalmatian daisy</name>
    <name type="synonym">Chrysanthemum cinerariifolium</name>
    <dbReference type="NCBI Taxonomy" id="118510"/>
    <lineage>
        <taxon>Eukaryota</taxon>
        <taxon>Viridiplantae</taxon>
        <taxon>Streptophyta</taxon>
        <taxon>Embryophyta</taxon>
        <taxon>Tracheophyta</taxon>
        <taxon>Spermatophyta</taxon>
        <taxon>Magnoliopsida</taxon>
        <taxon>eudicotyledons</taxon>
        <taxon>Gunneridae</taxon>
        <taxon>Pentapetalae</taxon>
        <taxon>asterids</taxon>
        <taxon>campanulids</taxon>
        <taxon>Asterales</taxon>
        <taxon>Asteraceae</taxon>
        <taxon>Asteroideae</taxon>
        <taxon>Anthemideae</taxon>
        <taxon>Anthemidinae</taxon>
        <taxon>Tanacetum</taxon>
    </lineage>
</organism>
<dbReference type="Pfam" id="PF00400">
    <property type="entry name" value="WD40"/>
    <property type="match status" value="2"/>
</dbReference>
<feature type="region of interest" description="Disordered" evidence="4">
    <location>
        <begin position="181"/>
        <end position="200"/>
    </location>
</feature>
<dbReference type="InterPro" id="IPR001680">
    <property type="entry name" value="WD40_rpt"/>
</dbReference>
<evidence type="ECO:0000256" key="2">
    <source>
        <dbReference type="ARBA" id="ARBA00022737"/>
    </source>
</evidence>
<dbReference type="PROSITE" id="PS50006">
    <property type="entry name" value="FHA_DOMAIN"/>
    <property type="match status" value="1"/>
</dbReference>
<protein>
    <submittedName>
        <fullName evidence="6">Protein SPA1-related 2-like</fullName>
    </submittedName>
</protein>
<dbReference type="AlphaFoldDB" id="A0A6L2K6A9"/>
<dbReference type="InterPro" id="IPR044630">
    <property type="entry name" value="SPA1/2/3/4"/>
</dbReference>
<dbReference type="InterPro" id="IPR036322">
    <property type="entry name" value="WD40_repeat_dom_sf"/>
</dbReference>
<proteinExistence type="predicted"/>
<dbReference type="PANTHER" id="PTHR44218">
    <property type="entry name" value="PROTEIN SPA1-RELATED 2"/>
    <property type="match status" value="1"/>
</dbReference>
<dbReference type="InterPro" id="IPR015943">
    <property type="entry name" value="WD40/YVTN_repeat-like_dom_sf"/>
</dbReference>
<dbReference type="InterPro" id="IPR008984">
    <property type="entry name" value="SMAD_FHA_dom_sf"/>
</dbReference>
<dbReference type="FunFam" id="2.60.200.20:FF:000063">
    <property type="entry name" value="Predicted protein"/>
    <property type="match status" value="1"/>
</dbReference>
<dbReference type="SMART" id="SM00320">
    <property type="entry name" value="WD40"/>
    <property type="match status" value="5"/>
</dbReference>
<dbReference type="PROSITE" id="PS50082">
    <property type="entry name" value="WD_REPEATS_2"/>
    <property type="match status" value="2"/>
</dbReference>
<dbReference type="Gene3D" id="2.130.10.10">
    <property type="entry name" value="YVTN repeat-like/Quinoprotein amine dehydrogenase"/>
    <property type="match status" value="1"/>
</dbReference>
<sequence length="991" mass="109423">MLIVQRLTLVDWTQGRISELNNPEFVLNEVMDSEVNDIDRARLQNKGDSNVQGNEPDEFANMLDGNNNERAGTSNFASTSPHCTDNKSKGIVEELTVRNSNTGNLEIVGASNPGVWEEDLETTFFSHFHDNKQEHQVQKQSETHEKQLSPEGIRTKILSKSGFSEYFVKNALNSKGVTLQGPARDTRDTAGVHISEPRPNVIPNNDNLSLRDWLTAGRNKVDKSKSLFIFKQILNLVDASHSRGVALQALRPSCFELLPSNHVLYLDNKNVKKRKHGDNRSSFGMWGPRASGYGVKEENVASTGDLLEEQWILPPNLLAENPIEAGYCLWLLHPEPSARPTTRDILKSKLVSGIEEISTHKLLSSIAEEDVDSEVLLHFLESLKEQKQKLTTKLGQDIHLIESDITEISSRQSNTSIVSSGGESSFIKSNLTYLETAYFSARPDVDVSGSDNCLGMFYDGLCKYARFSKFKVCGNIRKGDFSSTANVICSLGFDRDEDYLATAGVSKKIKISWICWNSYIKNFIASTDFDGAVKLWDAGSGQVVSQHTEHERRAWSVDFSRVDPTKLASGSDDCCVKLWSINEKNSLSTIRTIANVCCVQFSPCSAHLLSFGSADYRTYCYDLRNVSTPLCILAGHDRAVSYVKFVDSETIVSASTDNTLKLWDLKKTKFGCLSTDGCVLTYKGHTNEKNFVGLSVANGFIACGSETNEVFAYYRSLPMPITSHRFGSIDPVSGRETDHGNNQFVSSVCWRQKSDMVIAANSSGLAKMETLITSHKISSLSLKNHSIKPKTSPSVFHCSLSLHPFPQPVKLQYCFNDKFKSFSQKGIGGYVRASVSGQSGVTDNEDRWILEPVGDGDSRHIGFKVEMPSAFEISSSEVTVGRVPEKADIVIPVATVSGTHAKFLKKGGELFVMDLESTNGTFLDEKRLTAGVPYVVPAGRYITFGDTNLAIFRVSKVRNVQPIAKSSDSDPQVEVETEGTTTVVESASQNT</sequence>
<dbReference type="GO" id="GO:0009640">
    <property type="term" value="P:photomorphogenesis"/>
    <property type="evidence" value="ECO:0007669"/>
    <property type="project" value="InterPro"/>
</dbReference>
<dbReference type="CDD" id="cd00060">
    <property type="entry name" value="FHA"/>
    <property type="match status" value="1"/>
</dbReference>
<evidence type="ECO:0000313" key="6">
    <source>
        <dbReference type="EMBL" id="GEU44539.1"/>
    </source>
</evidence>
<dbReference type="InterPro" id="IPR019775">
    <property type="entry name" value="WD40_repeat_CS"/>
</dbReference>
<dbReference type="SUPFAM" id="SSF50978">
    <property type="entry name" value="WD40 repeat-like"/>
    <property type="match status" value="1"/>
</dbReference>
<reference evidence="6" key="1">
    <citation type="journal article" date="2019" name="Sci. Rep.">
        <title>Draft genome of Tanacetum cinerariifolium, the natural source of mosquito coil.</title>
        <authorList>
            <person name="Yamashiro T."/>
            <person name="Shiraishi A."/>
            <person name="Satake H."/>
            <person name="Nakayama K."/>
        </authorList>
    </citation>
    <scope>NUCLEOTIDE SEQUENCE</scope>
</reference>